<evidence type="ECO:0000313" key="2">
    <source>
        <dbReference type="EMBL" id="MFC7383958.1"/>
    </source>
</evidence>
<dbReference type="SUPFAM" id="SSF51735">
    <property type="entry name" value="NAD(P)-binding Rossmann-fold domains"/>
    <property type="match status" value="1"/>
</dbReference>
<evidence type="ECO:0000259" key="1">
    <source>
        <dbReference type="Pfam" id="PF04321"/>
    </source>
</evidence>
<dbReference type="Proteomes" id="UP001596496">
    <property type="component" value="Unassembled WGS sequence"/>
</dbReference>
<feature type="domain" description="RmlD-like substrate binding" evidence="1">
    <location>
        <begin position="1"/>
        <end position="265"/>
    </location>
</feature>
<comment type="caution">
    <text evidence="2">The sequence shown here is derived from an EMBL/GenBank/DDBJ whole genome shotgun (WGS) entry which is preliminary data.</text>
</comment>
<reference evidence="3" key="1">
    <citation type="journal article" date="2019" name="Int. J. Syst. Evol. Microbiol.">
        <title>The Global Catalogue of Microorganisms (GCM) 10K type strain sequencing project: providing services to taxonomists for standard genome sequencing and annotation.</title>
        <authorList>
            <consortium name="The Broad Institute Genomics Platform"/>
            <consortium name="The Broad Institute Genome Sequencing Center for Infectious Disease"/>
            <person name="Wu L."/>
            <person name="Ma J."/>
        </authorList>
    </citation>
    <scope>NUCLEOTIDE SEQUENCE [LARGE SCALE GENOMIC DNA]</scope>
    <source>
        <strain evidence="3">CECT 7649</strain>
    </source>
</reference>
<proteinExistence type="predicted"/>
<accession>A0ABW2P4J1</accession>
<dbReference type="EMBL" id="JBHTCG010000010">
    <property type="protein sequence ID" value="MFC7383958.1"/>
    <property type="molecule type" value="Genomic_DNA"/>
</dbReference>
<sequence length="272" mass="28547">MRVLIVGGSGFLGGELVRQSSSAGYEVTATYSSRSGETAGVEWLPLDVRRREDVDALVRSVRPEVVINAAYRQTDWATAATGSANVALAASATGGRLVHVSSDAVFSGAAIRYDETCVPDPITPYGAAKAAAETAVSAIAPTAVLARTSLIIGDGGSPHEALVRSLATGQVKGMLFTDVVRCPVHVVDLAAALLELAASEYHGVHHVAGTDAVTRYELGLLIARRDGLDADRLPAGRRAETGLSGPADVRLECDMTQRRIRTVLRGARRFLS</sequence>
<dbReference type="Pfam" id="PF04321">
    <property type="entry name" value="RmlD_sub_bind"/>
    <property type="match status" value="1"/>
</dbReference>
<dbReference type="RefSeq" id="WP_380827550.1">
    <property type="nucleotide sequence ID" value="NZ_JBHTCG010000010.1"/>
</dbReference>
<gene>
    <name evidence="2" type="ORF">ACFQSB_17200</name>
</gene>
<dbReference type="Gene3D" id="3.40.50.720">
    <property type="entry name" value="NAD(P)-binding Rossmann-like Domain"/>
    <property type="match status" value="1"/>
</dbReference>
<organism evidence="2 3">
    <name type="scientific">Sphaerisporangium rhizosphaerae</name>
    <dbReference type="NCBI Taxonomy" id="2269375"/>
    <lineage>
        <taxon>Bacteria</taxon>
        <taxon>Bacillati</taxon>
        <taxon>Actinomycetota</taxon>
        <taxon>Actinomycetes</taxon>
        <taxon>Streptosporangiales</taxon>
        <taxon>Streptosporangiaceae</taxon>
        <taxon>Sphaerisporangium</taxon>
    </lineage>
</organism>
<dbReference type="PANTHER" id="PTHR43242:SF1">
    <property type="entry name" value="NAD(P)-BINDING ROSSMANN-FOLD SUPERFAMILY PROTEIN"/>
    <property type="match status" value="1"/>
</dbReference>
<protein>
    <submittedName>
        <fullName evidence="2">SDR family oxidoreductase</fullName>
    </submittedName>
</protein>
<dbReference type="InterPro" id="IPR029903">
    <property type="entry name" value="RmlD-like-bd"/>
</dbReference>
<dbReference type="PANTHER" id="PTHR43242">
    <property type="entry name" value="NAD(P)-BINDING ROSSMANN-FOLD SUPERFAMILY PROTEIN"/>
    <property type="match status" value="1"/>
</dbReference>
<keyword evidence="3" id="KW-1185">Reference proteome</keyword>
<dbReference type="InterPro" id="IPR036291">
    <property type="entry name" value="NAD(P)-bd_dom_sf"/>
</dbReference>
<name>A0ABW2P4J1_9ACTN</name>
<evidence type="ECO:0000313" key="3">
    <source>
        <dbReference type="Proteomes" id="UP001596496"/>
    </source>
</evidence>